<dbReference type="EMBL" id="SMKW01000081">
    <property type="protein sequence ID" value="TDD38958.1"/>
    <property type="molecule type" value="Genomic_DNA"/>
</dbReference>
<sequence>MFEQTTAKLPAFSGHTFGGLAAAEGVPAEAIARKAELFPTFPSRFRKQTGRFVPVPAFSSCLGDTIISDE</sequence>
<proteinExistence type="predicted"/>
<keyword evidence="2" id="KW-1185">Reference proteome</keyword>
<gene>
    <name evidence="1" type="ORF">E1288_37905</name>
</gene>
<protein>
    <submittedName>
        <fullName evidence="1">Uncharacterized protein</fullName>
    </submittedName>
</protein>
<dbReference type="RefSeq" id="WP_132493507.1">
    <property type="nucleotide sequence ID" value="NZ_SMKW01000081.1"/>
</dbReference>
<comment type="caution">
    <text evidence="1">The sequence shown here is derived from an EMBL/GenBank/DDBJ whole genome shotgun (WGS) entry which is preliminary data.</text>
</comment>
<reference evidence="1 2" key="1">
    <citation type="submission" date="2019-03" db="EMBL/GenBank/DDBJ databases">
        <title>Draft genome sequences of novel Actinobacteria.</title>
        <authorList>
            <person name="Sahin N."/>
            <person name="Ay H."/>
            <person name="Saygin H."/>
        </authorList>
    </citation>
    <scope>NUCLEOTIDE SEQUENCE [LARGE SCALE GENOMIC DNA]</scope>
    <source>
        <strain evidence="1 2">7K502</strain>
    </source>
</reference>
<dbReference type="Proteomes" id="UP000294947">
    <property type="component" value="Unassembled WGS sequence"/>
</dbReference>
<accession>A0A4R4Y3L4</accession>
<evidence type="ECO:0000313" key="1">
    <source>
        <dbReference type="EMBL" id="TDD38958.1"/>
    </source>
</evidence>
<evidence type="ECO:0000313" key="2">
    <source>
        <dbReference type="Proteomes" id="UP000294947"/>
    </source>
</evidence>
<dbReference type="AlphaFoldDB" id="A0A4R4Y3L4"/>
<organism evidence="1 2">
    <name type="scientific">Saccharopolyspora elongata</name>
    <dbReference type="NCBI Taxonomy" id="2530387"/>
    <lineage>
        <taxon>Bacteria</taxon>
        <taxon>Bacillati</taxon>
        <taxon>Actinomycetota</taxon>
        <taxon>Actinomycetes</taxon>
        <taxon>Pseudonocardiales</taxon>
        <taxon>Pseudonocardiaceae</taxon>
        <taxon>Saccharopolyspora</taxon>
    </lineage>
</organism>
<name>A0A4R4Y3L4_9PSEU</name>